<protein>
    <recommendedName>
        <fullName evidence="14">Tr-type G domain-containing protein</fullName>
    </recommendedName>
</protein>
<dbReference type="SUPFAM" id="SSF50465">
    <property type="entry name" value="EF-Tu/eEF-1alpha/eIF2-gamma C-terminal domain"/>
    <property type="match status" value="1"/>
</dbReference>
<keyword evidence="6" id="KW-0862">Zinc</keyword>
<evidence type="ECO:0000256" key="7">
    <source>
        <dbReference type="ARBA" id="ARBA00023134"/>
    </source>
</evidence>
<dbReference type="InterPro" id="IPR009000">
    <property type="entry name" value="Transl_B-barrel_sf"/>
</dbReference>
<dbReference type="GO" id="GO:0005525">
    <property type="term" value="F:GTP binding"/>
    <property type="evidence" value="ECO:0007669"/>
    <property type="project" value="UniProtKB-KW"/>
</dbReference>
<keyword evidence="13" id="KW-1185">Reference proteome</keyword>
<evidence type="ECO:0000256" key="9">
    <source>
        <dbReference type="SAM" id="MobiDB-lite"/>
    </source>
</evidence>
<evidence type="ECO:0000256" key="3">
    <source>
        <dbReference type="ARBA" id="ARBA00022723"/>
    </source>
</evidence>
<dbReference type="SUPFAM" id="SSF144232">
    <property type="entry name" value="HIT/MYND zinc finger-like"/>
    <property type="match status" value="1"/>
</dbReference>
<evidence type="ECO:0008006" key="14">
    <source>
        <dbReference type="Google" id="ProtNLM"/>
    </source>
</evidence>
<dbReference type="InterPro" id="IPR027417">
    <property type="entry name" value="P-loop_NTPase"/>
</dbReference>
<dbReference type="PROSITE" id="PS50865">
    <property type="entry name" value="ZF_MYND_2"/>
    <property type="match status" value="1"/>
</dbReference>
<sequence>MAEPEGLPHATIVFVGHHQAGKSTTAGHIIVRLSGISKRAEDRVLRETSNRPTSRYAWVLDRLRLERERSMTVDLKLSRCVLPPALLAPATPPAAAAASTGAADAASPAAPPAGPPSAAASLCSRGLALTLVDTPGHPDYLRNCIAGITQADVAVLVVDSRPAVLDSPSVAAQTRDLGQLAYNLSSHRALVVAVNHLDVALESDAAEQRFNDAAAAITKLLKRKEGVTFVPVSGYTGENLVEHSPKIASWWSGGSLLEAVAAAAAAAARAPSAVSPTLPAPTGGPELPLRIPVISVYKVGGIGTVPAGRIAGGSLRRGALLCATPAANGATGTLLYGSGAANGAPTGTSAAAAAGAGALASAAVKVPHGGSGLAAEARSIESFHASRPAAAAGEWVGCAIKGVPASRLRRGCVLSDAAEGPARLAASFTAKIQVLRDPTSKRQDKARQLKEGYVMRVHVHTAQAPCRLDSVKRLSAKGEALDGSFLREGDIAEVGLTPLAPLLLEPYAAYPGLGRFVVTASALADMRGTKVVTPVVVAMGLVLSVQYVDPVPAPALEPAALPGPAKGASRKSRAASGGGAGAEVEAHGQDGAGAQGEGATELGGYGVAEPGGATQQQLEEEGFLRAAVRTQALHAASRQLAPLGEALAATVVAAGGAGGEAGAHGPPGDNEAVIDTTMSLLHFTYGTLITLICSLPPGVPEPLHAAPPDQPLVAELAEALESSQVLEHAARVVLLALVRVSGPLSAACVRVFRFFAAVHMNLASLAVDYCCSTDAATAATGARLRRALCGCCVTHAALCLGLSTLVSADGGSSYGLDEIVRIPSVRAVAGECRGASSNSNSDTHYGEETLLAMALRLYLSSTTAPRPPARPCRRGAFYIALRAGRLDVASAAAAALASGGGPQPPPLAAPTRTTGHLATTAFEVAALQLYPPDPTEGWSAATDSEAEVELWRLGVSALRWALPWAVESWLRKHCRCLREAWSRAEIGSGQPANQELLSLPQSPPRLVAAALAGGLLPCLEYLLRSAGRDPGGWQAAAVGELACLGEHLAPLLAYGNAVEAAALVATLGKLLRRAQADPRVMEGVWNFQGHVWQAILLTVYGLFAVVEAAVNYSRHRSAPEGVLEAPGPEPVAAAADAVEAAPEPASPASQQLANLLSLAACHWLPPLSRLAQAALTPQPLCADPARGAGSGDIGGGGCGDASGISPMTASLLVSATLSWVPLLRACCGPQAAHRAPAPEGAGGSERDSCGDDGGWRALLLEEVEAVPLVGVALEFLPELEAAGLSDCILLPLLKRLARCSGHLAALQLADTARGAAADAAGPSSGRARGGADGAGRRSGSGEAGSSGTGPGSRPPLPALPWQPELLRGLGAQLRAYELPEEAEAAEAVAEAMGRWAGGKAEEGGREGGGAVTVPETVVDPVLLRLGSAMPPPAAARSLLRLCANPDCANLDGDSEAGLRLTPCTGCGKAAYCCRDCWMAHWRAGHRAACARRLGGAG</sequence>
<dbReference type="OrthoDB" id="342024at2759"/>
<accession>A0A150GIJ7</accession>
<dbReference type="EMBL" id="LSYV01000021">
    <property type="protein sequence ID" value="KXZ49633.1"/>
    <property type="molecule type" value="Genomic_DNA"/>
</dbReference>
<dbReference type="InterPro" id="IPR000795">
    <property type="entry name" value="T_Tr_GTP-bd_dom"/>
</dbReference>
<evidence type="ECO:0000256" key="2">
    <source>
        <dbReference type="ARBA" id="ARBA00007249"/>
    </source>
</evidence>
<dbReference type="InterPro" id="IPR054696">
    <property type="entry name" value="GTP-eEF1A_C"/>
</dbReference>
<dbReference type="GO" id="GO:0008270">
    <property type="term" value="F:zinc ion binding"/>
    <property type="evidence" value="ECO:0007669"/>
    <property type="project" value="UniProtKB-KW"/>
</dbReference>
<evidence type="ECO:0000256" key="6">
    <source>
        <dbReference type="ARBA" id="ARBA00022833"/>
    </source>
</evidence>
<reference evidence="13" key="1">
    <citation type="journal article" date="2016" name="Nat. Commun.">
        <title>The Gonium pectorale genome demonstrates co-option of cell cycle regulation during the evolution of multicellularity.</title>
        <authorList>
            <person name="Hanschen E.R."/>
            <person name="Marriage T.N."/>
            <person name="Ferris P.J."/>
            <person name="Hamaji T."/>
            <person name="Toyoda A."/>
            <person name="Fujiyama A."/>
            <person name="Neme R."/>
            <person name="Noguchi H."/>
            <person name="Minakuchi Y."/>
            <person name="Suzuki M."/>
            <person name="Kawai-Toyooka H."/>
            <person name="Smith D.R."/>
            <person name="Sparks H."/>
            <person name="Anderson J."/>
            <person name="Bakaric R."/>
            <person name="Luria V."/>
            <person name="Karger A."/>
            <person name="Kirschner M.W."/>
            <person name="Durand P.M."/>
            <person name="Michod R.E."/>
            <person name="Nozaki H."/>
            <person name="Olson B.J."/>
        </authorList>
    </citation>
    <scope>NUCLEOTIDE SEQUENCE [LARGE SCALE GENOMIC DNA]</scope>
    <source>
        <strain evidence="13">NIES-2863</strain>
    </source>
</reference>
<evidence type="ECO:0000256" key="4">
    <source>
        <dbReference type="ARBA" id="ARBA00022741"/>
    </source>
</evidence>
<evidence type="ECO:0000256" key="1">
    <source>
        <dbReference type="ARBA" id="ARBA00003982"/>
    </source>
</evidence>
<keyword evidence="5 8" id="KW-0863">Zinc-finger</keyword>
<dbReference type="Pfam" id="PF01753">
    <property type="entry name" value="zf-MYND"/>
    <property type="match status" value="1"/>
</dbReference>
<dbReference type="GO" id="GO:0003924">
    <property type="term" value="F:GTPase activity"/>
    <property type="evidence" value="ECO:0007669"/>
    <property type="project" value="InterPro"/>
</dbReference>
<dbReference type="PANTHER" id="PTHR23115">
    <property type="entry name" value="TRANSLATION FACTOR"/>
    <property type="match status" value="1"/>
</dbReference>
<evidence type="ECO:0000313" key="13">
    <source>
        <dbReference type="Proteomes" id="UP000075714"/>
    </source>
</evidence>
<feature type="compositionally biased region" description="Gly residues" evidence="9">
    <location>
        <begin position="590"/>
        <end position="606"/>
    </location>
</feature>
<dbReference type="Pfam" id="PF00009">
    <property type="entry name" value="GTP_EFTU"/>
    <property type="match status" value="1"/>
</dbReference>
<organism evidence="12 13">
    <name type="scientific">Gonium pectorale</name>
    <name type="common">Green alga</name>
    <dbReference type="NCBI Taxonomy" id="33097"/>
    <lineage>
        <taxon>Eukaryota</taxon>
        <taxon>Viridiplantae</taxon>
        <taxon>Chlorophyta</taxon>
        <taxon>core chlorophytes</taxon>
        <taxon>Chlorophyceae</taxon>
        <taxon>CS clade</taxon>
        <taxon>Chlamydomonadales</taxon>
        <taxon>Volvocaceae</taxon>
        <taxon>Gonium</taxon>
    </lineage>
</organism>
<evidence type="ECO:0000256" key="8">
    <source>
        <dbReference type="PROSITE-ProRule" id="PRU00134"/>
    </source>
</evidence>
<dbReference type="Gene3D" id="3.40.50.300">
    <property type="entry name" value="P-loop containing nucleotide triphosphate hydrolases"/>
    <property type="match status" value="1"/>
</dbReference>
<dbReference type="InterPro" id="IPR050100">
    <property type="entry name" value="TRAFAC_GTPase_members"/>
</dbReference>
<evidence type="ECO:0000313" key="12">
    <source>
        <dbReference type="EMBL" id="KXZ49633.1"/>
    </source>
</evidence>
<comment type="caution">
    <text evidence="12">The sequence shown here is derived from an EMBL/GenBank/DDBJ whole genome shotgun (WGS) entry which is preliminary data.</text>
</comment>
<evidence type="ECO:0000259" key="10">
    <source>
        <dbReference type="PROSITE" id="PS50865"/>
    </source>
</evidence>
<dbReference type="Pfam" id="PF22594">
    <property type="entry name" value="GTP-eEF1A_C"/>
    <property type="match status" value="1"/>
</dbReference>
<feature type="compositionally biased region" description="Low complexity" evidence="9">
    <location>
        <begin position="1317"/>
        <end position="1326"/>
    </location>
</feature>
<dbReference type="Gene3D" id="2.40.30.10">
    <property type="entry name" value="Translation factors"/>
    <property type="match status" value="2"/>
</dbReference>
<keyword evidence="3" id="KW-0479">Metal-binding</keyword>
<feature type="compositionally biased region" description="Gly residues" evidence="9">
    <location>
        <begin position="1327"/>
        <end position="1350"/>
    </location>
</feature>
<dbReference type="InterPro" id="IPR009001">
    <property type="entry name" value="Transl_elong_EF1A/Init_IF2_C"/>
</dbReference>
<feature type="domain" description="MYND-type" evidence="10">
    <location>
        <begin position="1447"/>
        <end position="1489"/>
    </location>
</feature>
<dbReference type="SUPFAM" id="SSF52540">
    <property type="entry name" value="P-loop containing nucleoside triphosphate hydrolases"/>
    <property type="match status" value="1"/>
</dbReference>
<proteinExistence type="inferred from homology"/>
<keyword evidence="4" id="KW-0547">Nucleotide-binding</keyword>
<comment type="function">
    <text evidence="1">This protein promotes the GTP-dependent binding of aminoacyl-tRNA to the A-site of ribosomes during protein biosynthesis.</text>
</comment>
<dbReference type="STRING" id="33097.A0A150GIJ7"/>
<dbReference type="Proteomes" id="UP000075714">
    <property type="component" value="Unassembled WGS sequence"/>
</dbReference>
<dbReference type="PROSITE" id="PS51722">
    <property type="entry name" value="G_TR_2"/>
    <property type="match status" value="1"/>
</dbReference>
<feature type="region of interest" description="Disordered" evidence="9">
    <location>
        <begin position="559"/>
        <end position="615"/>
    </location>
</feature>
<keyword evidence="7" id="KW-0342">GTP-binding</keyword>
<dbReference type="InterPro" id="IPR002893">
    <property type="entry name" value="Znf_MYND"/>
</dbReference>
<feature type="region of interest" description="Disordered" evidence="9">
    <location>
        <begin position="1317"/>
        <end position="1361"/>
    </location>
</feature>
<feature type="domain" description="Tr-type G" evidence="11">
    <location>
        <begin position="7"/>
        <end position="272"/>
    </location>
</feature>
<gene>
    <name evidence="12" type="ORF">GPECTOR_20g490</name>
</gene>
<dbReference type="Gene3D" id="6.10.140.2220">
    <property type="match status" value="1"/>
</dbReference>
<evidence type="ECO:0000256" key="5">
    <source>
        <dbReference type="ARBA" id="ARBA00022771"/>
    </source>
</evidence>
<dbReference type="SUPFAM" id="SSF50447">
    <property type="entry name" value="Translation proteins"/>
    <property type="match status" value="1"/>
</dbReference>
<name>A0A150GIJ7_GONPE</name>
<comment type="similarity">
    <text evidence="2">Belongs to the TRAFAC class translation factor GTPase superfamily. Classic translation factor GTPase family. EF-Tu/EF-1A subfamily.</text>
</comment>
<evidence type="ECO:0000259" key="11">
    <source>
        <dbReference type="PROSITE" id="PS51722"/>
    </source>
</evidence>